<keyword evidence="3" id="KW-1185">Reference proteome</keyword>
<dbReference type="Pfam" id="PF10551">
    <property type="entry name" value="MULE"/>
    <property type="match status" value="1"/>
</dbReference>
<sequence>MDKDNCTLSTQSSVVPILYAITRRKDIATYRTIFGQLKEVIGEHGLKIILDFEKAAIRAAREAFPDAVVQRCAFHLAQAWNRMAKELGLQFIRGKKRIK</sequence>
<evidence type="ECO:0000313" key="2">
    <source>
        <dbReference type="EMBL" id="RCN48142.1"/>
    </source>
</evidence>
<dbReference type="OrthoDB" id="5864342at2759"/>
<reference evidence="2 3" key="1">
    <citation type="submission" date="2014-10" db="EMBL/GenBank/DDBJ databases">
        <title>Draft genome of the hookworm Ancylostoma caninum.</title>
        <authorList>
            <person name="Mitreva M."/>
        </authorList>
    </citation>
    <scope>NUCLEOTIDE SEQUENCE [LARGE SCALE GENOMIC DNA]</scope>
    <source>
        <strain evidence="2 3">Baltimore</strain>
    </source>
</reference>
<evidence type="ECO:0000259" key="1">
    <source>
        <dbReference type="Pfam" id="PF10551"/>
    </source>
</evidence>
<name>A0A368GUU9_ANCCA</name>
<comment type="caution">
    <text evidence="2">The sequence shown here is derived from an EMBL/GenBank/DDBJ whole genome shotgun (WGS) entry which is preliminary data.</text>
</comment>
<organism evidence="2 3">
    <name type="scientific">Ancylostoma caninum</name>
    <name type="common">Dog hookworm</name>
    <dbReference type="NCBI Taxonomy" id="29170"/>
    <lineage>
        <taxon>Eukaryota</taxon>
        <taxon>Metazoa</taxon>
        <taxon>Ecdysozoa</taxon>
        <taxon>Nematoda</taxon>
        <taxon>Chromadorea</taxon>
        <taxon>Rhabditida</taxon>
        <taxon>Rhabditina</taxon>
        <taxon>Rhabditomorpha</taxon>
        <taxon>Strongyloidea</taxon>
        <taxon>Ancylostomatidae</taxon>
        <taxon>Ancylostomatinae</taxon>
        <taxon>Ancylostoma</taxon>
    </lineage>
</organism>
<proteinExistence type="predicted"/>
<gene>
    <name evidence="2" type="ORF">ANCCAN_05827</name>
</gene>
<dbReference type="EMBL" id="JOJR01000051">
    <property type="protein sequence ID" value="RCN48142.1"/>
    <property type="molecule type" value="Genomic_DNA"/>
</dbReference>
<feature type="domain" description="MULE transposase" evidence="1">
    <location>
        <begin position="8"/>
        <end position="78"/>
    </location>
</feature>
<accession>A0A368GUU9</accession>
<protein>
    <recommendedName>
        <fullName evidence="1">MULE transposase domain-containing protein</fullName>
    </recommendedName>
</protein>
<dbReference type="AlphaFoldDB" id="A0A368GUU9"/>
<evidence type="ECO:0000313" key="3">
    <source>
        <dbReference type="Proteomes" id="UP000252519"/>
    </source>
</evidence>
<dbReference type="InterPro" id="IPR018289">
    <property type="entry name" value="MULE_transposase_dom"/>
</dbReference>
<dbReference type="Proteomes" id="UP000252519">
    <property type="component" value="Unassembled WGS sequence"/>
</dbReference>